<evidence type="ECO:0000313" key="2">
    <source>
        <dbReference type="EMBL" id="KAK3236945.1"/>
    </source>
</evidence>
<evidence type="ECO:0000256" key="1">
    <source>
        <dbReference type="SAM" id="MobiDB-lite"/>
    </source>
</evidence>
<gene>
    <name evidence="2" type="ORF">CYMTET_52944</name>
</gene>
<organism evidence="2 3">
    <name type="scientific">Cymbomonas tetramitiformis</name>
    <dbReference type="NCBI Taxonomy" id="36881"/>
    <lineage>
        <taxon>Eukaryota</taxon>
        <taxon>Viridiplantae</taxon>
        <taxon>Chlorophyta</taxon>
        <taxon>Pyramimonadophyceae</taxon>
        <taxon>Pyramimonadales</taxon>
        <taxon>Pyramimonadaceae</taxon>
        <taxon>Cymbomonas</taxon>
    </lineage>
</organism>
<dbReference type="AlphaFoldDB" id="A0AAE0BJD4"/>
<keyword evidence="3" id="KW-1185">Reference proteome</keyword>
<feature type="region of interest" description="Disordered" evidence="1">
    <location>
        <begin position="86"/>
        <end position="115"/>
    </location>
</feature>
<accession>A0AAE0BJD4</accession>
<protein>
    <submittedName>
        <fullName evidence="2">Uncharacterized protein</fullName>
    </submittedName>
</protein>
<dbReference type="Proteomes" id="UP001190700">
    <property type="component" value="Unassembled WGS sequence"/>
</dbReference>
<name>A0AAE0BJD4_9CHLO</name>
<reference evidence="2 3" key="1">
    <citation type="journal article" date="2015" name="Genome Biol. Evol.">
        <title>Comparative Genomics of a Bacterivorous Green Alga Reveals Evolutionary Causalities and Consequences of Phago-Mixotrophic Mode of Nutrition.</title>
        <authorList>
            <person name="Burns J.A."/>
            <person name="Paasch A."/>
            <person name="Narechania A."/>
            <person name="Kim E."/>
        </authorList>
    </citation>
    <scope>NUCLEOTIDE SEQUENCE [LARGE SCALE GENOMIC DNA]</scope>
    <source>
        <strain evidence="2 3">PLY_AMNH</strain>
    </source>
</reference>
<evidence type="ECO:0000313" key="3">
    <source>
        <dbReference type="Proteomes" id="UP001190700"/>
    </source>
</evidence>
<sequence>MARKVAALLAAVRIMARKVAALLAAVRIMARIVAALLAAVRIRARKVAALLAAVRIMARKVAALLAAVRIMRASAKAYHRYTRDTVSSRVRTPRATQVRLGPASKKNEVGHKGCRSTAAECSAEGSASS</sequence>
<comment type="caution">
    <text evidence="2">The sequence shown here is derived from an EMBL/GenBank/DDBJ whole genome shotgun (WGS) entry which is preliminary data.</text>
</comment>
<dbReference type="EMBL" id="LGRX02034760">
    <property type="protein sequence ID" value="KAK3236945.1"/>
    <property type="molecule type" value="Genomic_DNA"/>
</dbReference>
<proteinExistence type="predicted"/>